<dbReference type="Gene3D" id="3.40.50.720">
    <property type="entry name" value="NAD(P)-binding Rossmann-like Domain"/>
    <property type="match status" value="1"/>
</dbReference>
<feature type="domain" description="NAD(P)-binding" evidence="1">
    <location>
        <begin position="7"/>
        <end position="184"/>
    </location>
</feature>
<keyword evidence="3" id="KW-1185">Reference proteome</keyword>
<accession>A0ABS3LEV1</accession>
<organism evidence="2 3">
    <name type="scientific">Candidatus Enterococcus moelleringii</name>
    <dbReference type="NCBI Taxonomy" id="2815325"/>
    <lineage>
        <taxon>Bacteria</taxon>
        <taxon>Bacillati</taxon>
        <taxon>Bacillota</taxon>
        <taxon>Bacilli</taxon>
        <taxon>Lactobacillales</taxon>
        <taxon>Enterococcaceae</taxon>
        <taxon>Enterococcus</taxon>
    </lineage>
</organism>
<dbReference type="RefSeq" id="WP_207674188.1">
    <property type="nucleotide sequence ID" value="NZ_JAFREM010000021.1"/>
</dbReference>
<reference evidence="2 3" key="1">
    <citation type="submission" date="2021-03" db="EMBL/GenBank/DDBJ databases">
        <title>Enterococcal diversity collection.</title>
        <authorList>
            <person name="Gilmore M.S."/>
            <person name="Schwartzman J."/>
            <person name="Van Tyne D."/>
            <person name="Martin M."/>
            <person name="Earl A.M."/>
            <person name="Manson A.L."/>
            <person name="Straub T."/>
            <person name="Salamzade R."/>
            <person name="Saavedra J."/>
            <person name="Lebreton F."/>
            <person name="Prichula J."/>
            <person name="Schaufler K."/>
            <person name="Gaca A."/>
            <person name="Sgardioli B."/>
            <person name="Wagenaar J."/>
            <person name="Strong T."/>
        </authorList>
    </citation>
    <scope>NUCLEOTIDE SEQUENCE [LARGE SCALE GENOMIC DNA]</scope>
    <source>
        <strain evidence="2 3">669A</strain>
    </source>
</reference>
<dbReference type="Proteomes" id="UP000664601">
    <property type="component" value="Unassembled WGS sequence"/>
</dbReference>
<gene>
    <name evidence="2" type="ORF">JZO70_13875</name>
</gene>
<comment type="caution">
    <text evidence="2">The sequence shown here is derived from an EMBL/GenBank/DDBJ whole genome shotgun (WGS) entry which is preliminary data.</text>
</comment>
<evidence type="ECO:0000313" key="2">
    <source>
        <dbReference type="EMBL" id="MBO1307261.1"/>
    </source>
</evidence>
<dbReference type="EMBL" id="JAFREM010000021">
    <property type="protein sequence ID" value="MBO1307261.1"/>
    <property type="molecule type" value="Genomic_DNA"/>
</dbReference>
<dbReference type="InterPro" id="IPR016040">
    <property type="entry name" value="NAD(P)-bd_dom"/>
</dbReference>
<dbReference type="Pfam" id="PF13460">
    <property type="entry name" value="NAD_binding_10"/>
    <property type="match status" value="1"/>
</dbReference>
<name>A0ABS3LEV1_9ENTE</name>
<evidence type="ECO:0000313" key="3">
    <source>
        <dbReference type="Proteomes" id="UP000664601"/>
    </source>
</evidence>
<proteinExistence type="predicted"/>
<dbReference type="InterPro" id="IPR036291">
    <property type="entry name" value="NAD(P)-bd_dom_sf"/>
</dbReference>
<protein>
    <submittedName>
        <fullName evidence="2">NAD(P)H-binding protein</fullName>
    </submittedName>
</protein>
<dbReference type="SUPFAM" id="SSF51735">
    <property type="entry name" value="NAD(P)-binding Rossmann-fold domains"/>
    <property type="match status" value="1"/>
</dbReference>
<dbReference type="PANTHER" id="PTHR15020:SF50">
    <property type="entry name" value="UPF0659 PROTEIN YMR090W"/>
    <property type="match status" value="1"/>
</dbReference>
<dbReference type="PANTHER" id="PTHR15020">
    <property type="entry name" value="FLAVIN REDUCTASE-RELATED"/>
    <property type="match status" value="1"/>
</dbReference>
<evidence type="ECO:0000259" key="1">
    <source>
        <dbReference type="Pfam" id="PF13460"/>
    </source>
</evidence>
<sequence>MKVFVAGATGRVAQALIERLVEKGHFVYAGARRENEIPENEQVKPVHLDLHGDVADLAKTLGDAEAIYFVAGSRGKDLLQTDLYGAVKLMQAAEQQGIGRYIQLSSLFALVPENWSDTITNYNIAKFFSDSWLIDNTDLDYTIVQPGNLKEEEGSGKITTSIEKRSENSIENVATVLAEVLERPNTYQKVILMGDGDTPIDEALSNI</sequence>